<dbReference type="GO" id="GO:0000977">
    <property type="term" value="F:RNA polymerase II transcription regulatory region sequence-specific DNA binding"/>
    <property type="evidence" value="ECO:0007669"/>
    <property type="project" value="TreeGrafter"/>
</dbReference>
<comment type="similarity">
    <text evidence="2">Belongs to the krueppel C2H2-type zinc-finger protein family.</text>
</comment>
<protein>
    <recommendedName>
        <fullName evidence="13">C2H2-type domain-containing protein</fullName>
    </recommendedName>
</protein>
<feature type="domain" description="C2H2-type" evidence="13">
    <location>
        <begin position="464"/>
        <end position="492"/>
    </location>
</feature>
<dbReference type="Gene3D" id="3.30.160.60">
    <property type="entry name" value="Classic Zinc Finger"/>
    <property type="match status" value="5"/>
</dbReference>
<feature type="region of interest" description="Disordered" evidence="12">
    <location>
        <begin position="1"/>
        <end position="32"/>
    </location>
</feature>
<keyword evidence="8" id="KW-0238">DNA-binding</keyword>
<dbReference type="GO" id="GO:0008270">
    <property type="term" value="F:zinc ion binding"/>
    <property type="evidence" value="ECO:0007669"/>
    <property type="project" value="UniProtKB-KW"/>
</dbReference>
<dbReference type="Pfam" id="PF00096">
    <property type="entry name" value="zf-C2H2"/>
    <property type="match status" value="4"/>
</dbReference>
<reference evidence="14" key="1">
    <citation type="submission" date="2020-05" db="UniProtKB">
        <authorList>
            <consortium name="EnsemblMetazoa"/>
        </authorList>
    </citation>
    <scope>IDENTIFICATION</scope>
    <source>
        <strain evidence="14">TTRI</strain>
    </source>
</reference>
<dbReference type="SUPFAM" id="SSF57667">
    <property type="entry name" value="beta-beta-alpha zinc fingers"/>
    <property type="match status" value="3"/>
</dbReference>
<accession>A0A1A9VP84</accession>
<proteinExistence type="inferred from homology"/>
<evidence type="ECO:0000256" key="5">
    <source>
        <dbReference type="ARBA" id="ARBA00022771"/>
    </source>
</evidence>
<comment type="subcellular location">
    <subcellularLocation>
        <location evidence="1">Nucleus</location>
    </subcellularLocation>
</comment>
<sequence>MTRPSEKENFAIPNIRITQDISEPSTSVSEPSEEEEFFMPQKLCIKCANLLKDIYVFLLEAEKLQEIYLNQARKLKNVVKKEDRLQKPPLDLPHEPEIIVDIKTEPPETIVGVGAEPHLSKSLSSFDDLTEEAKQALLTENVKKEINQSDECSLNSAISQLGNEEDAKSGLQENARPSSSHEVGEEPIDLPQEAEIIINIKTEPPEIILDIGTKPSETTVGIETEPQLSNSLSSFNDLTEEAKQVLLTENVKKEINQSDECSLNGVILQLGNEEDAKSGLEENTMPGSSHEVCEEQGRHPISTGEVNNKEIRNNKAKFQRNLSATCDICGKIYKNPRGLAAHKLHTHMTDEEKLPCTLCAFKTSRLACLKNHITSKHGHECTKRHIKPKNERLKNFACYFCSNKYSRKDNLQIHVREKHPQHSKQKVGNQTEERPYKCELCEKAFKTRRNMKMHLLTHSDVKPHPCPECGKSFRRADKLRDHRRRVHSELRPYKCTECDKSFKYASVLRAHRHTHSGEKPPSGRKRCSGQKSLSDKICRESFQPSTSANARCLKNGRNK</sequence>
<keyword evidence="3" id="KW-0479">Metal-binding</keyword>
<keyword evidence="6" id="KW-0862">Zinc</keyword>
<evidence type="ECO:0000256" key="1">
    <source>
        <dbReference type="ARBA" id="ARBA00004123"/>
    </source>
</evidence>
<dbReference type="EnsemblMetazoa" id="GAUT043254-RA">
    <property type="protein sequence ID" value="GAUT043254-PA"/>
    <property type="gene ID" value="GAUT043254"/>
</dbReference>
<evidence type="ECO:0000256" key="4">
    <source>
        <dbReference type="ARBA" id="ARBA00022737"/>
    </source>
</evidence>
<dbReference type="PANTHER" id="PTHR24379:SF127">
    <property type="entry name" value="BLOODY FINGERS-RELATED"/>
    <property type="match status" value="1"/>
</dbReference>
<dbReference type="SMART" id="SM00355">
    <property type="entry name" value="ZnF_C2H2"/>
    <property type="match status" value="6"/>
</dbReference>
<keyword evidence="4" id="KW-0677">Repeat</keyword>
<dbReference type="InterPro" id="IPR036236">
    <property type="entry name" value="Znf_C2H2_sf"/>
</dbReference>
<evidence type="ECO:0000256" key="11">
    <source>
        <dbReference type="PROSITE-ProRule" id="PRU00042"/>
    </source>
</evidence>
<feature type="domain" description="C2H2-type" evidence="13">
    <location>
        <begin position="436"/>
        <end position="463"/>
    </location>
</feature>
<dbReference type="VEuPathDB" id="VectorBase:GAUT043254"/>
<feature type="region of interest" description="Disordered" evidence="12">
    <location>
        <begin position="511"/>
        <end position="532"/>
    </location>
</feature>
<dbReference type="FunFam" id="3.30.160.60:FF:000671">
    <property type="entry name" value="Zinc finger protein 26"/>
    <property type="match status" value="2"/>
</dbReference>
<evidence type="ECO:0000256" key="10">
    <source>
        <dbReference type="ARBA" id="ARBA00023242"/>
    </source>
</evidence>
<dbReference type="STRING" id="7395.A0A1A9VP84"/>
<dbReference type="InterPro" id="IPR013087">
    <property type="entry name" value="Znf_C2H2_type"/>
</dbReference>
<feature type="compositionally biased region" description="Polar residues" evidence="12">
    <location>
        <begin position="171"/>
        <end position="181"/>
    </location>
</feature>
<evidence type="ECO:0000256" key="3">
    <source>
        <dbReference type="ARBA" id="ARBA00022723"/>
    </source>
</evidence>
<evidence type="ECO:0000256" key="8">
    <source>
        <dbReference type="ARBA" id="ARBA00023125"/>
    </source>
</evidence>
<keyword evidence="15" id="KW-1185">Reference proteome</keyword>
<keyword evidence="7" id="KW-0805">Transcription regulation</keyword>
<evidence type="ECO:0000313" key="15">
    <source>
        <dbReference type="Proteomes" id="UP000078200"/>
    </source>
</evidence>
<dbReference type="PROSITE" id="PS00028">
    <property type="entry name" value="ZINC_FINGER_C2H2_1"/>
    <property type="match status" value="5"/>
</dbReference>
<evidence type="ECO:0000256" key="7">
    <source>
        <dbReference type="ARBA" id="ARBA00023015"/>
    </source>
</evidence>
<evidence type="ECO:0000313" key="14">
    <source>
        <dbReference type="EnsemblMetazoa" id="GAUT043254-PA"/>
    </source>
</evidence>
<evidence type="ECO:0000256" key="6">
    <source>
        <dbReference type="ARBA" id="ARBA00022833"/>
    </source>
</evidence>
<keyword evidence="9" id="KW-0804">Transcription</keyword>
<dbReference type="AlphaFoldDB" id="A0A1A9VP84"/>
<dbReference type="Proteomes" id="UP000078200">
    <property type="component" value="Unassembled WGS sequence"/>
</dbReference>
<dbReference type="GO" id="GO:0000981">
    <property type="term" value="F:DNA-binding transcription factor activity, RNA polymerase II-specific"/>
    <property type="evidence" value="ECO:0007669"/>
    <property type="project" value="TreeGrafter"/>
</dbReference>
<dbReference type="FunFam" id="3.30.160.60:FF:000075">
    <property type="entry name" value="Putative zinc finger protein 536"/>
    <property type="match status" value="1"/>
</dbReference>
<dbReference type="GO" id="GO:0005634">
    <property type="term" value="C:nucleus"/>
    <property type="evidence" value="ECO:0007669"/>
    <property type="project" value="UniProtKB-SubCell"/>
</dbReference>
<feature type="domain" description="C2H2-type" evidence="13">
    <location>
        <begin position="493"/>
        <end position="520"/>
    </location>
</feature>
<organism evidence="14 15">
    <name type="scientific">Glossina austeni</name>
    <name type="common">Savannah tsetse fly</name>
    <dbReference type="NCBI Taxonomy" id="7395"/>
    <lineage>
        <taxon>Eukaryota</taxon>
        <taxon>Metazoa</taxon>
        <taxon>Ecdysozoa</taxon>
        <taxon>Arthropoda</taxon>
        <taxon>Hexapoda</taxon>
        <taxon>Insecta</taxon>
        <taxon>Pterygota</taxon>
        <taxon>Neoptera</taxon>
        <taxon>Endopterygota</taxon>
        <taxon>Diptera</taxon>
        <taxon>Brachycera</taxon>
        <taxon>Muscomorpha</taxon>
        <taxon>Hippoboscoidea</taxon>
        <taxon>Glossinidae</taxon>
        <taxon>Glossina</taxon>
    </lineage>
</organism>
<evidence type="ECO:0000256" key="2">
    <source>
        <dbReference type="ARBA" id="ARBA00006991"/>
    </source>
</evidence>
<name>A0A1A9VP84_GLOAU</name>
<evidence type="ECO:0000256" key="9">
    <source>
        <dbReference type="ARBA" id="ARBA00023163"/>
    </source>
</evidence>
<evidence type="ECO:0000256" key="12">
    <source>
        <dbReference type="SAM" id="MobiDB-lite"/>
    </source>
</evidence>
<feature type="domain" description="C2H2-type" evidence="13">
    <location>
        <begin position="324"/>
        <end position="352"/>
    </location>
</feature>
<dbReference type="PROSITE" id="PS50157">
    <property type="entry name" value="ZINC_FINGER_C2H2_2"/>
    <property type="match status" value="5"/>
</dbReference>
<feature type="domain" description="C2H2-type" evidence="13">
    <location>
        <begin position="396"/>
        <end position="427"/>
    </location>
</feature>
<feature type="region of interest" description="Disordered" evidence="12">
    <location>
        <begin position="164"/>
        <end position="190"/>
    </location>
</feature>
<dbReference type="PANTHER" id="PTHR24379">
    <property type="entry name" value="KRAB AND ZINC FINGER DOMAIN-CONTAINING"/>
    <property type="match status" value="1"/>
</dbReference>
<keyword evidence="5 11" id="KW-0863">Zinc-finger</keyword>
<evidence type="ECO:0000259" key="13">
    <source>
        <dbReference type="PROSITE" id="PS50157"/>
    </source>
</evidence>
<keyword evidence="10" id="KW-0539">Nucleus</keyword>